<dbReference type="Proteomes" id="UP000238882">
    <property type="component" value="Unassembled WGS sequence"/>
</dbReference>
<protein>
    <recommendedName>
        <fullName evidence="3">RHS repeat-associated core domain-containing protein</fullName>
    </recommendedName>
</protein>
<dbReference type="InterPro" id="IPR050708">
    <property type="entry name" value="T6SS_VgrG/RHS"/>
</dbReference>
<proteinExistence type="predicted"/>
<dbReference type="AlphaFoldDB" id="A0A2S7WRU1"/>
<evidence type="ECO:0000313" key="2">
    <source>
        <dbReference type="Proteomes" id="UP000238882"/>
    </source>
</evidence>
<gene>
    <name evidence="1" type="ORF">BTO18_14535</name>
</gene>
<dbReference type="RefSeq" id="WP_105016915.1">
    <property type="nucleotide sequence ID" value="NZ_MSCN01000001.1"/>
</dbReference>
<dbReference type="PANTHER" id="PTHR32305:SF15">
    <property type="entry name" value="PROTEIN RHSA-RELATED"/>
    <property type="match status" value="1"/>
</dbReference>
<dbReference type="EMBL" id="MSCN01000001">
    <property type="protein sequence ID" value="PQJ80317.1"/>
    <property type="molecule type" value="Genomic_DNA"/>
</dbReference>
<name>A0A2S7WRU1_9FLAO</name>
<sequence>MGSYYPFGLKHRGYNNVTSSNGNSVAQKFGYNGIELEESLGLNLHEMDFRQYDASIGRFTSIDPVTHHSMSTYTAFDNNPVYWADPSGADATSYINDIWNKTPNDGRVHHYDGDGNSTGSSSVDDYKKAASNVYKVGRIVNTYDNILNESNPVQQYAKKIVIVILL</sequence>
<evidence type="ECO:0000313" key="1">
    <source>
        <dbReference type="EMBL" id="PQJ80317.1"/>
    </source>
</evidence>
<evidence type="ECO:0008006" key="3">
    <source>
        <dbReference type="Google" id="ProtNLM"/>
    </source>
</evidence>
<keyword evidence="2" id="KW-1185">Reference proteome</keyword>
<dbReference type="PANTHER" id="PTHR32305">
    <property type="match status" value="1"/>
</dbReference>
<dbReference type="OrthoDB" id="1160849at2"/>
<reference evidence="1 2" key="1">
    <citation type="submission" date="2016-12" db="EMBL/GenBank/DDBJ databases">
        <title>Trade-off between light-utilization and light-protection in marine flavobacteria.</title>
        <authorList>
            <person name="Kumagai Y."/>
            <person name="Yoshizawa S."/>
            <person name="Kogure K."/>
            <person name="Iwasaki W."/>
        </authorList>
    </citation>
    <scope>NUCLEOTIDE SEQUENCE [LARGE SCALE GENOMIC DNA]</scope>
    <source>
        <strain evidence="1 2">NBRC 108759</strain>
    </source>
</reference>
<dbReference type="Gene3D" id="2.180.10.10">
    <property type="entry name" value="RHS repeat-associated core"/>
    <property type="match status" value="1"/>
</dbReference>
<dbReference type="NCBIfam" id="TIGR03696">
    <property type="entry name" value="Rhs_assc_core"/>
    <property type="match status" value="1"/>
</dbReference>
<dbReference type="InterPro" id="IPR022385">
    <property type="entry name" value="Rhs_assc_core"/>
</dbReference>
<organism evidence="1 2">
    <name type="scientific">Polaribacter porphyrae</name>
    <dbReference type="NCBI Taxonomy" id="1137780"/>
    <lineage>
        <taxon>Bacteria</taxon>
        <taxon>Pseudomonadati</taxon>
        <taxon>Bacteroidota</taxon>
        <taxon>Flavobacteriia</taxon>
        <taxon>Flavobacteriales</taxon>
        <taxon>Flavobacteriaceae</taxon>
    </lineage>
</organism>
<comment type="caution">
    <text evidence="1">The sequence shown here is derived from an EMBL/GenBank/DDBJ whole genome shotgun (WGS) entry which is preliminary data.</text>
</comment>
<accession>A0A2S7WRU1</accession>